<name>A0A811RGN6_9POAL</name>
<sequence>MGAPLGWRGQPVEQDCDEAHLAAVDYQPQVWEHMGGVDGGKRHSCDWSNACMPCASGPNAAGPDGRRTHGGGTLLSLHHHRWAAATCCWLATSHRDAPTVLGHSYKQSQ</sequence>
<dbReference type="AlphaFoldDB" id="A0A811RGN6"/>
<keyword evidence="2" id="KW-1185">Reference proteome</keyword>
<reference evidence="1" key="1">
    <citation type="submission" date="2020-10" db="EMBL/GenBank/DDBJ databases">
        <authorList>
            <person name="Han B."/>
            <person name="Lu T."/>
            <person name="Zhao Q."/>
            <person name="Huang X."/>
            <person name="Zhao Y."/>
        </authorList>
    </citation>
    <scope>NUCLEOTIDE SEQUENCE</scope>
</reference>
<organism evidence="1 2">
    <name type="scientific">Miscanthus lutarioriparius</name>
    <dbReference type="NCBI Taxonomy" id="422564"/>
    <lineage>
        <taxon>Eukaryota</taxon>
        <taxon>Viridiplantae</taxon>
        <taxon>Streptophyta</taxon>
        <taxon>Embryophyta</taxon>
        <taxon>Tracheophyta</taxon>
        <taxon>Spermatophyta</taxon>
        <taxon>Magnoliopsida</taxon>
        <taxon>Liliopsida</taxon>
        <taxon>Poales</taxon>
        <taxon>Poaceae</taxon>
        <taxon>PACMAD clade</taxon>
        <taxon>Panicoideae</taxon>
        <taxon>Andropogonodae</taxon>
        <taxon>Andropogoneae</taxon>
        <taxon>Saccharinae</taxon>
        <taxon>Miscanthus</taxon>
    </lineage>
</organism>
<comment type="caution">
    <text evidence="1">The sequence shown here is derived from an EMBL/GenBank/DDBJ whole genome shotgun (WGS) entry which is preliminary data.</text>
</comment>
<accession>A0A811RGN6</accession>
<protein>
    <submittedName>
        <fullName evidence="1">Uncharacterized protein</fullName>
    </submittedName>
</protein>
<evidence type="ECO:0000313" key="2">
    <source>
        <dbReference type="Proteomes" id="UP000604825"/>
    </source>
</evidence>
<gene>
    <name evidence="1" type="ORF">NCGR_LOCUS52284</name>
</gene>
<dbReference type="EMBL" id="CAJGYO010000014">
    <property type="protein sequence ID" value="CAD6268979.1"/>
    <property type="molecule type" value="Genomic_DNA"/>
</dbReference>
<dbReference type="Proteomes" id="UP000604825">
    <property type="component" value="Unassembled WGS sequence"/>
</dbReference>
<proteinExistence type="predicted"/>
<evidence type="ECO:0000313" key="1">
    <source>
        <dbReference type="EMBL" id="CAD6268979.1"/>
    </source>
</evidence>